<dbReference type="OrthoDB" id="2960364at2"/>
<dbReference type="Gene3D" id="3.10.580.10">
    <property type="entry name" value="CBS-domain"/>
    <property type="match status" value="1"/>
</dbReference>
<evidence type="ECO:0000313" key="3">
    <source>
        <dbReference type="EMBL" id="KYH30583.1"/>
    </source>
</evidence>
<gene>
    <name evidence="3" type="ORF">MOMUL_30210</name>
</gene>
<dbReference type="SUPFAM" id="SSF54631">
    <property type="entry name" value="CBS-domain pair"/>
    <property type="match status" value="1"/>
</dbReference>
<reference evidence="3 4" key="1">
    <citation type="submission" date="2016-02" db="EMBL/GenBank/DDBJ databases">
        <title>Genome sequence of Moorella mulderi DSM 14980.</title>
        <authorList>
            <person name="Poehlein A."/>
            <person name="Daniel R."/>
        </authorList>
    </citation>
    <scope>NUCLEOTIDE SEQUENCE [LARGE SCALE GENOMIC DNA]</scope>
    <source>
        <strain evidence="3 4">DSM 14980</strain>
    </source>
</reference>
<dbReference type="Pfam" id="PF00571">
    <property type="entry name" value="CBS"/>
    <property type="match status" value="1"/>
</dbReference>
<dbReference type="InterPro" id="IPR046342">
    <property type="entry name" value="CBS_dom_sf"/>
</dbReference>
<dbReference type="RefSeq" id="WP_062286153.1">
    <property type="nucleotide sequence ID" value="NZ_LTBC01000028.1"/>
</dbReference>
<dbReference type="EMBL" id="LTBC01000028">
    <property type="protein sequence ID" value="KYH30583.1"/>
    <property type="molecule type" value="Genomic_DNA"/>
</dbReference>
<accession>A0A151ASM9</accession>
<dbReference type="PROSITE" id="PS51371">
    <property type="entry name" value="CBS"/>
    <property type="match status" value="1"/>
</dbReference>
<dbReference type="InterPro" id="IPR000644">
    <property type="entry name" value="CBS_dom"/>
</dbReference>
<keyword evidence="1" id="KW-0129">CBS domain</keyword>
<feature type="domain" description="CBS" evidence="2">
    <location>
        <begin position="5"/>
        <end position="64"/>
    </location>
</feature>
<comment type="caution">
    <text evidence="3">The sequence shown here is derived from an EMBL/GenBank/DDBJ whole genome shotgun (WGS) entry which is preliminary data.</text>
</comment>
<keyword evidence="4" id="KW-1185">Reference proteome</keyword>
<organism evidence="3 4">
    <name type="scientific">Moorella mulderi DSM 14980</name>
    <dbReference type="NCBI Taxonomy" id="1122241"/>
    <lineage>
        <taxon>Bacteria</taxon>
        <taxon>Bacillati</taxon>
        <taxon>Bacillota</taxon>
        <taxon>Clostridia</taxon>
        <taxon>Neomoorellales</taxon>
        <taxon>Neomoorellaceae</taxon>
        <taxon>Neomoorella</taxon>
    </lineage>
</organism>
<dbReference type="Proteomes" id="UP000075670">
    <property type="component" value="Unassembled WGS sequence"/>
</dbReference>
<evidence type="ECO:0000259" key="2">
    <source>
        <dbReference type="PROSITE" id="PS51371"/>
    </source>
</evidence>
<name>A0A151ASM9_9FIRM</name>
<proteinExistence type="predicted"/>
<evidence type="ECO:0000256" key="1">
    <source>
        <dbReference type="PROSITE-ProRule" id="PRU00703"/>
    </source>
</evidence>
<dbReference type="AlphaFoldDB" id="A0A151ASM9"/>
<sequence>MPVLGSTEAPRVRANASIEEAMKRMSERESLVLQVINGTGEPVGWLDGLDFLRVFMKEPGMAAVRKKSMRELVQVIVEDDYQFVL</sequence>
<protein>
    <recommendedName>
        <fullName evidence="2">CBS domain-containing protein</fullName>
    </recommendedName>
</protein>
<dbReference type="PATRIC" id="fig|1122241.3.peg.3224"/>
<evidence type="ECO:0000313" key="4">
    <source>
        <dbReference type="Proteomes" id="UP000075670"/>
    </source>
</evidence>